<reference evidence="3 5" key="3">
    <citation type="submission" date="2019-03" db="EMBL/GenBank/DDBJ databases">
        <authorList>
            <consortium name="Pathogen Informatics"/>
        </authorList>
    </citation>
    <scope>NUCLEOTIDE SEQUENCE [LARGE SCALE GENOMIC DNA]</scope>
    <source>
        <strain evidence="3 5">NCTC12282</strain>
    </source>
</reference>
<dbReference type="RefSeq" id="WP_051323208.1">
    <property type="nucleotide sequence ID" value="NZ_CAADJA010000002.1"/>
</dbReference>
<dbReference type="PANTHER" id="PTHR43064:SF1">
    <property type="entry name" value="SLL1489 PROTEIN"/>
    <property type="match status" value="1"/>
</dbReference>
<evidence type="ECO:0000313" key="3">
    <source>
        <dbReference type="EMBL" id="VFS49402.1"/>
    </source>
</evidence>
<name>A0A2C6DGI0_9GAMM</name>
<reference evidence="4" key="1">
    <citation type="submission" date="2017-09" db="EMBL/GenBank/DDBJ databases">
        <title>FDA dAtabase for Regulatory Grade micrObial Sequences (FDA-ARGOS): Supporting development and validation of Infectious Disease Dx tests.</title>
        <authorList>
            <person name="Minogue T."/>
            <person name="Wolcott M."/>
            <person name="Wasieloski L."/>
            <person name="Aguilar W."/>
            <person name="Moore D."/>
            <person name="Tallon L."/>
            <person name="Sadzewicz L."/>
            <person name="Ott S."/>
            <person name="Zhao X."/>
            <person name="Nagaraj S."/>
            <person name="Vavikolanu K."/>
            <person name="Aluvathingal J."/>
            <person name="Nadendla S."/>
            <person name="Sichtig H."/>
        </authorList>
    </citation>
    <scope>NUCLEOTIDE SEQUENCE [LARGE SCALE GENOMIC DNA]</scope>
    <source>
        <strain evidence="4">FDAARGOS_387</strain>
    </source>
</reference>
<evidence type="ECO:0000313" key="4">
    <source>
        <dbReference type="Proteomes" id="UP000224974"/>
    </source>
</evidence>
<dbReference type="GO" id="GO:0006189">
    <property type="term" value="P:'de novo' IMP biosynthetic process"/>
    <property type="evidence" value="ECO:0007669"/>
    <property type="project" value="InterPro"/>
</dbReference>
<dbReference type="EMBL" id="PDDX01000001">
    <property type="protein sequence ID" value="PHI30316.1"/>
    <property type="molecule type" value="Genomic_DNA"/>
</dbReference>
<dbReference type="InterPro" id="IPR000031">
    <property type="entry name" value="PurE_dom"/>
</dbReference>
<protein>
    <submittedName>
        <fullName evidence="2">Circadian phase modifier CpmA</fullName>
    </submittedName>
    <submittedName>
        <fullName evidence="3">Phosphoribosylcarboxyaminoimidazole (NCAIR) mutase</fullName>
    </submittedName>
</protein>
<feature type="domain" description="PurE" evidence="1">
    <location>
        <begin position="93"/>
        <end position="234"/>
    </location>
</feature>
<evidence type="ECO:0000313" key="2">
    <source>
        <dbReference type="EMBL" id="PHI30316.1"/>
    </source>
</evidence>
<keyword evidence="4" id="KW-1185">Reference proteome</keyword>
<evidence type="ECO:0000313" key="5">
    <source>
        <dbReference type="Proteomes" id="UP000373449"/>
    </source>
</evidence>
<dbReference type="InterPro" id="IPR039476">
    <property type="entry name" value="P2CMN_synthase_LarB"/>
</dbReference>
<dbReference type="Gene3D" id="3.40.50.1970">
    <property type="match status" value="1"/>
</dbReference>
<dbReference type="EMBL" id="CAADJA010000002">
    <property type="protein sequence ID" value="VFS49402.1"/>
    <property type="molecule type" value="Genomic_DNA"/>
</dbReference>
<dbReference type="Pfam" id="PF00731">
    <property type="entry name" value="AIRC"/>
    <property type="match status" value="1"/>
</dbReference>
<accession>A0A2C6DGI0</accession>
<proteinExistence type="predicted"/>
<dbReference type="SUPFAM" id="SSF52255">
    <property type="entry name" value="N5-CAIR mutase (phosphoribosylaminoimidazole carboxylase, PurE)"/>
    <property type="match status" value="1"/>
</dbReference>
<dbReference type="AlphaFoldDB" id="A0A2C6DGI0"/>
<dbReference type="STRING" id="1111728.GCA_000427805_04131"/>
<dbReference type="NCBIfam" id="NF033503">
    <property type="entry name" value="LarB"/>
    <property type="match status" value="1"/>
</dbReference>
<sequence>MSKPNLSAPDITMDFERLQRCGVEEAVLCEFKRGEQIEHILSLAKDQHRRLLLTRLTPEKLIQLSESWIRQLEYNPTAHCAVFGGDVLLAAPVRIGIISGGSSDVAVCQEIQTTLNFHGIDCDLHQDIGVAGLWRLQERLPVLRHYAIIIAVAGMEAALPTVISGLVHAPIIAVPTSVGYGIASGGQVALNSCLASCSGGVMTMNIDNGYGAAAAAIRIYQQIVDYRSTNTPDK</sequence>
<reference evidence="2" key="2">
    <citation type="submission" date="2017-09" db="EMBL/GenBank/DDBJ databases">
        <title>FDA dAtabase for Regulatory Grade micrObial Sequences (FDA-ARGOS): Supporting development and validation of Infectious Disease Dx tests.</title>
        <authorList>
            <person name="Minogue T."/>
            <person name="Wolcott M."/>
            <person name="Wasieloski L."/>
            <person name="Aguilar W."/>
            <person name="Moore D."/>
            <person name="Tallon L.J."/>
            <person name="Sadzewicz L."/>
            <person name="Ott S."/>
            <person name="Zhao X."/>
            <person name="Nagaraj S."/>
            <person name="Vavikolanu K."/>
            <person name="Aluvathingal J."/>
            <person name="Nadendla S."/>
            <person name="Sichtig H."/>
        </authorList>
    </citation>
    <scope>NUCLEOTIDE SEQUENCE</scope>
    <source>
        <strain evidence="2">FDAARGOS_387</strain>
    </source>
</reference>
<dbReference type="Proteomes" id="UP000224974">
    <property type="component" value="Unassembled WGS sequence"/>
</dbReference>
<gene>
    <name evidence="2" type="ORF">CRN84_13720</name>
    <name evidence="3" type="ORF">NCTC12282_03880</name>
</gene>
<dbReference type="OrthoDB" id="9782511at2"/>
<dbReference type="SMART" id="SM01001">
    <property type="entry name" value="AIRC"/>
    <property type="match status" value="1"/>
</dbReference>
<dbReference type="PANTHER" id="PTHR43064">
    <property type="entry name" value="PHOSPHORIBOSYLAMINOIMIDAZOLE CARBOXYLASE-RELATED"/>
    <property type="match status" value="1"/>
</dbReference>
<evidence type="ECO:0000259" key="1">
    <source>
        <dbReference type="SMART" id="SM01001"/>
    </source>
</evidence>
<organism evidence="2 4">
    <name type="scientific">Budvicia aquatica</name>
    <dbReference type="NCBI Taxonomy" id="82979"/>
    <lineage>
        <taxon>Bacteria</taxon>
        <taxon>Pseudomonadati</taxon>
        <taxon>Pseudomonadota</taxon>
        <taxon>Gammaproteobacteria</taxon>
        <taxon>Enterobacterales</taxon>
        <taxon>Budviciaceae</taxon>
        <taxon>Budvicia</taxon>
    </lineage>
</organism>
<dbReference type="Proteomes" id="UP000373449">
    <property type="component" value="Unassembled WGS sequence"/>
</dbReference>
<dbReference type="GO" id="GO:0016787">
    <property type="term" value="F:hydrolase activity"/>
    <property type="evidence" value="ECO:0007669"/>
    <property type="project" value="InterPro"/>
</dbReference>